<evidence type="ECO:0000256" key="6">
    <source>
        <dbReference type="ARBA" id="ARBA00023136"/>
    </source>
</evidence>
<feature type="transmembrane region" description="Helical" evidence="11">
    <location>
        <begin position="333"/>
        <end position="351"/>
    </location>
</feature>
<evidence type="ECO:0000256" key="10">
    <source>
        <dbReference type="ARBA" id="ARBA00040345"/>
    </source>
</evidence>
<keyword evidence="3 13" id="KW-0328">Glycosyltransferase</keyword>
<dbReference type="InterPro" id="IPR001173">
    <property type="entry name" value="Glyco_trans_2-like"/>
</dbReference>
<evidence type="ECO:0000256" key="2">
    <source>
        <dbReference type="ARBA" id="ARBA00022475"/>
    </source>
</evidence>
<reference evidence="14" key="1">
    <citation type="journal article" date="2019" name="Int. J. Syst. Evol. Microbiol.">
        <title>The Global Catalogue of Microorganisms (GCM) 10K type strain sequencing project: providing services to taxonomists for standard genome sequencing and annotation.</title>
        <authorList>
            <consortium name="The Broad Institute Genomics Platform"/>
            <consortium name="The Broad Institute Genome Sequencing Center for Infectious Disease"/>
            <person name="Wu L."/>
            <person name="Ma J."/>
        </authorList>
    </citation>
    <scope>NUCLEOTIDE SEQUENCE [LARGE SCALE GENOMIC DNA]</scope>
    <source>
        <strain evidence="14">CCUG 73951</strain>
    </source>
</reference>
<name>A0ABW2K3U8_9BACI</name>
<comment type="caution">
    <text evidence="13">The sequence shown here is derived from an EMBL/GenBank/DDBJ whole genome shotgun (WGS) entry which is preliminary data.</text>
</comment>
<keyword evidence="4 13" id="KW-0808">Transferase</keyword>
<dbReference type="PANTHER" id="PTHR43646">
    <property type="entry name" value="GLYCOSYLTRANSFERASE"/>
    <property type="match status" value="1"/>
</dbReference>
<feature type="transmembrane region" description="Helical" evidence="11">
    <location>
        <begin position="270"/>
        <end position="290"/>
    </location>
</feature>
<proteinExistence type="inferred from homology"/>
<dbReference type="Gene3D" id="3.90.550.10">
    <property type="entry name" value="Spore Coat Polysaccharide Biosynthesis Protein SpsA, Chain A"/>
    <property type="match status" value="1"/>
</dbReference>
<keyword evidence="6 11" id="KW-0472">Membrane</keyword>
<evidence type="ECO:0000256" key="1">
    <source>
        <dbReference type="ARBA" id="ARBA00004236"/>
    </source>
</evidence>
<keyword evidence="5" id="KW-0125">Carotenoid biosynthesis</keyword>
<evidence type="ECO:0000256" key="4">
    <source>
        <dbReference type="ARBA" id="ARBA00022679"/>
    </source>
</evidence>
<keyword evidence="11" id="KW-1133">Transmembrane helix</keyword>
<comment type="subcellular location">
    <subcellularLocation>
        <location evidence="1">Cell membrane</location>
    </subcellularLocation>
</comment>
<evidence type="ECO:0000256" key="9">
    <source>
        <dbReference type="ARBA" id="ARBA00038120"/>
    </source>
</evidence>
<dbReference type="RefSeq" id="WP_289214373.1">
    <property type="nucleotide sequence ID" value="NZ_JAPVRC010000001.1"/>
</dbReference>
<feature type="transmembrane region" description="Helical" evidence="11">
    <location>
        <begin position="296"/>
        <end position="321"/>
    </location>
</feature>
<dbReference type="Pfam" id="PF00535">
    <property type="entry name" value="Glycos_transf_2"/>
    <property type="match status" value="1"/>
</dbReference>
<dbReference type="EMBL" id="JBHTBY010000006">
    <property type="protein sequence ID" value="MFC7320780.1"/>
    <property type="molecule type" value="Genomic_DNA"/>
</dbReference>
<dbReference type="CDD" id="cd06423">
    <property type="entry name" value="CESA_like"/>
    <property type="match status" value="1"/>
</dbReference>
<dbReference type="PANTHER" id="PTHR43646:SF2">
    <property type="entry name" value="GLYCOSYLTRANSFERASE 2-LIKE DOMAIN-CONTAINING PROTEIN"/>
    <property type="match status" value="1"/>
</dbReference>
<evidence type="ECO:0000256" key="11">
    <source>
        <dbReference type="SAM" id="Phobius"/>
    </source>
</evidence>
<evidence type="ECO:0000313" key="14">
    <source>
        <dbReference type="Proteomes" id="UP001596494"/>
    </source>
</evidence>
<feature type="domain" description="Glycosyltransferase 2-like" evidence="12">
    <location>
        <begin position="43"/>
        <end position="215"/>
    </location>
</feature>
<dbReference type="GO" id="GO:0016757">
    <property type="term" value="F:glycosyltransferase activity"/>
    <property type="evidence" value="ECO:0007669"/>
    <property type="project" value="UniProtKB-KW"/>
</dbReference>
<gene>
    <name evidence="13" type="ORF">ACFQMN_07785</name>
</gene>
<dbReference type="Proteomes" id="UP001596494">
    <property type="component" value="Unassembled WGS sequence"/>
</dbReference>
<keyword evidence="11" id="KW-0812">Transmembrane</keyword>
<organism evidence="13 14">
    <name type="scientific">Halobacillus campisalis</name>
    <dbReference type="NCBI Taxonomy" id="435909"/>
    <lineage>
        <taxon>Bacteria</taxon>
        <taxon>Bacillati</taxon>
        <taxon>Bacillota</taxon>
        <taxon>Bacilli</taxon>
        <taxon>Bacillales</taxon>
        <taxon>Bacillaceae</taxon>
        <taxon>Halobacillus</taxon>
    </lineage>
</organism>
<protein>
    <recommendedName>
        <fullName evidence="10">4,4'-diaponeurosporenoate glycosyltransferase</fullName>
    </recommendedName>
</protein>
<dbReference type="SUPFAM" id="SSF53448">
    <property type="entry name" value="Nucleotide-diphospho-sugar transferases"/>
    <property type="match status" value="1"/>
</dbReference>
<sequence length="383" mass="43770">MWPYLYAVLLLFWVVVWIEFQRGFRRIPSIDHYPYQTNVELISVIVAAKDEDSAIHQTIQSLVEQKEVNLEIIIINDRSTDSTEPIAQSLSKRYENVKLVSIRELPEGWLGKNHALHIGTNVASGNWLVFTDADIHFKPHALARIFTYTKNSKADHVTAAPDLHASSLRLKGLISFFLFGFSYLKRPWSANSSSNKGGIGIGAFQMIKRECYEAIGGHKKIRLRPDDDLALGVNVKKAGYHQRLVTAIHLLSVEWYPNIRSALKGFEKNALAGLNYSITLAIFAVSGVFISQVLPFYFIVFGPLSVQILSVLIVILLFHLYAMSTRRFTNYPVWIILGLPFSALLFIYMLMRALLLTYLRGGIEWRNQRYSLKELKKFYKNIK</sequence>
<comment type="function">
    <text evidence="7">Catalyzes the glycosylation of 4,4'-diaponeurosporenoate, i.e. the esterification of glucose at the C1'' position with the carboxyl group of 4,4'-diaponeurosporenic acid, to form glycosyl-4,4'-diaponeurosporenoate. This is a step in the biosynthesis of staphyloxanthin, an orange pigment present in most staphylococci strains.</text>
</comment>
<feature type="transmembrane region" description="Helical" evidence="11">
    <location>
        <begin position="6"/>
        <end position="24"/>
    </location>
</feature>
<evidence type="ECO:0000313" key="13">
    <source>
        <dbReference type="EMBL" id="MFC7320780.1"/>
    </source>
</evidence>
<comment type="pathway">
    <text evidence="8">Carotenoid biosynthesis; staphyloxanthin biosynthesis; staphyloxanthin from farnesyl diphosphate: step 4/5.</text>
</comment>
<evidence type="ECO:0000256" key="5">
    <source>
        <dbReference type="ARBA" id="ARBA00022746"/>
    </source>
</evidence>
<comment type="similarity">
    <text evidence="9">Belongs to the glycosyltransferase 2 family. CrtQ subfamily.</text>
</comment>
<evidence type="ECO:0000259" key="12">
    <source>
        <dbReference type="Pfam" id="PF00535"/>
    </source>
</evidence>
<accession>A0ABW2K3U8</accession>
<evidence type="ECO:0000256" key="7">
    <source>
        <dbReference type="ARBA" id="ARBA00037281"/>
    </source>
</evidence>
<keyword evidence="14" id="KW-1185">Reference proteome</keyword>
<evidence type="ECO:0000256" key="8">
    <source>
        <dbReference type="ARBA" id="ARBA00037904"/>
    </source>
</evidence>
<dbReference type="InterPro" id="IPR029044">
    <property type="entry name" value="Nucleotide-diphossugar_trans"/>
</dbReference>
<evidence type="ECO:0000256" key="3">
    <source>
        <dbReference type="ARBA" id="ARBA00022676"/>
    </source>
</evidence>
<keyword evidence="2" id="KW-1003">Cell membrane</keyword>